<feature type="transmembrane region" description="Helical" evidence="10">
    <location>
        <begin position="84"/>
        <end position="106"/>
    </location>
</feature>
<evidence type="ECO:0000256" key="6">
    <source>
        <dbReference type="ARBA" id="ARBA00023098"/>
    </source>
</evidence>
<evidence type="ECO:0000313" key="12">
    <source>
        <dbReference type="Proteomes" id="UP001304300"/>
    </source>
</evidence>
<keyword evidence="9 10" id="KW-1208">Phospholipid metabolism</keyword>
<evidence type="ECO:0000256" key="4">
    <source>
        <dbReference type="ARBA" id="ARBA00022692"/>
    </source>
</evidence>
<dbReference type="KEGG" id="puo:RZN69_01735"/>
<feature type="transmembrane region" description="Helical" evidence="10">
    <location>
        <begin position="6"/>
        <end position="26"/>
    </location>
</feature>
<dbReference type="InterPro" id="IPR003811">
    <property type="entry name" value="G3P_acylTferase_PlsY"/>
</dbReference>
<accession>A0AAQ3QWD9</accession>
<comment type="subunit">
    <text evidence="10">Probably interacts with PlsX.</text>
</comment>
<dbReference type="EC" id="2.3.1.275" evidence="10"/>
<dbReference type="EMBL" id="CP136920">
    <property type="protein sequence ID" value="WOO41792.1"/>
    <property type="molecule type" value="Genomic_DNA"/>
</dbReference>
<protein>
    <recommendedName>
        <fullName evidence="10">Glycerol-3-phosphate acyltransferase</fullName>
    </recommendedName>
    <alternativeName>
        <fullName evidence="10">Acyl-PO4 G3P acyltransferase</fullName>
    </alternativeName>
    <alternativeName>
        <fullName evidence="10">Acyl-phosphate--glycerol-3-phosphate acyltransferase</fullName>
    </alternativeName>
    <alternativeName>
        <fullName evidence="10">G3P acyltransferase</fullName>
        <shortName evidence="10">GPAT</shortName>
        <ecNumber evidence="10">2.3.1.275</ecNumber>
    </alternativeName>
    <alternativeName>
        <fullName evidence="10">Lysophosphatidic acid synthase</fullName>
        <shortName evidence="10">LPA synthase</shortName>
    </alternativeName>
</protein>
<dbReference type="AlphaFoldDB" id="A0AAQ3QWD9"/>
<dbReference type="SMART" id="SM01207">
    <property type="entry name" value="G3P_acyltransf"/>
    <property type="match status" value="1"/>
</dbReference>
<dbReference type="NCBIfam" id="TIGR00023">
    <property type="entry name" value="glycerol-3-phosphate 1-O-acyltransferase PlsY"/>
    <property type="match status" value="1"/>
</dbReference>
<evidence type="ECO:0000256" key="1">
    <source>
        <dbReference type="ARBA" id="ARBA00022475"/>
    </source>
</evidence>
<keyword evidence="1 10" id="KW-1003">Cell membrane</keyword>
<proteinExistence type="inferred from homology"/>
<evidence type="ECO:0000256" key="8">
    <source>
        <dbReference type="ARBA" id="ARBA00023209"/>
    </source>
</evidence>
<evidence type="ECO:0000256" key="3">
    <source>
        <dbReference type="ARBA" id="ARBA00022679"/>
    </source>
</evidence>
<evidence type="ECO:0000256" key="10">
    <source>
        <dbReference type="HAMAP-Rule" id="MF_01043"/>
    </source>
</evidence>
<gene>
    <name evidence="10 11" type="primary">plsY</name>
    <name evidence="11" type="ORF">RZN69_01735</name>
</gene>
<dbReference type="HAMAP" id="MF_01043">
    <property type="entry name" value="PlsY"/>
    <property type="match status" value="1"/>
</dbReference>
<comment type="subcellular location">
    <subcellularLocation>
        <location evidence="10">Cell membrane</location>
        <topology evidence="10">Multi-pass membrane protein</topology>
    </subcellularLocation>
</comment>
<comment type="pathway">
    <text evidence="10">Lipid metabolism; phospholipid metabolism.</text>
</comment>
<dbReference type="GO" id="GO:0005886">
    <property type="term" value="C:plasma membrane"/>
    <property type="evidence" value="ECO:0007669"/>
    <property type="project" value="UniProtKB-SubCell"/>
</dbReference>
<keyword evidence="6 10" id="KW-0443">Lipid metabolism</keyword>
<dbReference type="PANTHER" id="PTHR30309">
    <property type="entry name" value="INNER MEMBRANE PROTEIN YGIH"/>
    <property type="match status" value="1"/>
</dbReference>
<evidence type="ECO:0000256" key="2">
    <source>
        <dbReference type="ARBA" id="ARBA00022516"/>
    </source>
</evidence>
<feature type="transmembrane region" description="Helical" evidence="10">
    <location>
        <begin position="57"/>
        <end position="78"/>
    </location>
</feature>
<organism evidence="11 12">
    <name type="scientific">Rubellicoccus peritrichatus</name>
    <dbReference type="NCBI Taxonomy" id="3080537"/>
    <lineage>
        <taxon>Bacteria</taxon>
        <taxon>Pseudomonadati</taxon>
        <taxon>Verrucomicrobiota</taxon>
        <taxon>Opitutia</taxon>
        <taxon>Puniceicoccales</taxon>
        <taxon>Cerasicoccaceae</taxon>
        <taxon>Rubellicoccus</taxon>
    </lineage>
</organism>
<dbReference type="PANTHER" id="PTHR30309:SF0">
    <property type="entry name" value="GLYCEROL-3-PHOSPHATE ACYLTRANSFERASE-RELATED"/>
    <property type="match status" value="1"/>
</dbReference>
<dbReference type="GO" id="GO:0043772">
    <property type="term" value="F:acyl-phosphate glycerol-3-phosphate acyltransferase activity"/>
    <property type="evidence" value="ECO:0007669"/>
    <property type="project" value="UniProtKB-UniRule"/>
</dbReference>
<keyword evidence="5 10" id="KW-1133">Transmembrane helix</keyword>
<sequence length="206" mass="21562">MNPLQVIAVTVVGYLLGAIPFAVIIAKRHGVDIMKEGSGNPGATNVTRSVGKRAGNFCFVMDFLKGLAAAGIPLLPFMGASDPIGLGVLGLIAAIIGHSYSVFIGFKGGKGVAVTMGGLLALAPIILIIGLIVWVGVFYSSKYVSLASLCFGISLPVLGIGFEKPAVLIIFLVGIAVLIVFRHRANIQRLFAGTEHRFSKDKKNAK</sequence>
<evidence type="ECO:0000256" key="9">
    <source>
        <dbReference type="ARBA" id="ARBA00023264"/>
    </source>
</evidence>
<keyword evidence="2 10" id="KW-0444">Lipid biosynthesis</keyword>
<dbReference type="RefSeq" id="WP_317834276.1">
    <property type="nucleotide sequence ID" value="NZ_CP136920.1"/>
</dbReference>
<name>A0AAQ3QWD9_9BACT</name>
<keyword evidence="12" id="KW-1185">Reference proteome</keyword>
<keyword evidence="7 10" id="KW-0472">Membrane</keyword>
<keyword evidence="3 10" id="KW-0808">Transferase</keyword>
<comment type="function">
    <text evidence="10">Catalyzes the transfer of an acyl group from acyl-phosphate (acyl-PO(4)) to glycerol-3-phosphate (G3P) to form lysophosphatidic acid (LPA). This enzyme utilizes acyl-phosphate as fatty acyl donor, but not acyl-CoA or acyl-ACP.</text>
</comment>
<evidence type="ECO:0000256" key="7">
    <source>
        <dbReference type="ARBA" id="ARBA00023136"/>
    </source>
</evidence>
<dbReference type="Proteomes" id="UP001304300">
    <property type="component" value="Chromosome"/>
</dbReference>
<reference evidence="11 12" key="1">
    <citation type="submission" date="2023-10" db="EMBL/GenBank/DDBJ databases">
        <title>Rubellicoccus peritrichatus gen. nov., sp. nov., isolated from an algae of coral reef tank.</title>
        <authorList>
            <person name="Luo J."/>
        </authorList>
    </citation>
    <scope>NUCLEOTIDE SEQUENCE [LARGE SCALE GENOMIC DNA]</scope>
    <source>
        <strain evidence="11 12">CR14</strain>
    </source>
</reference>
<dbReference type="GO" id="GO:0008654">
    <property type="term" value="P:phospholipid biosynthetic process"/>
    <property type="evidence" value="ECO:0007669"/>
    <property type="project" value="UniProtKB-UniRule"/>
</dbReference>
<feature type="transmembrane region" description="Helical" evidence="10">
    <location>
        <begin position="118"/>
        <end position="139"/>
    </location>
</feature>
<evidence type="ECO:0000313" key="11">
    <source>
        <dbReference type="EMBL" id="WOO41792.1"/>
    </source>
</evidence>
<keyword evidence="4 10" id="KW-0812">Transmembrane</keyword>
<dbReference type="Pfam" id="PF02660">
    <property type="entry name" value="G3P_acyltransf"/>
    <property type="match status" value="1"/>
</dbReference>
<comment type="catalytic activity">
    <reaction evidence="10">
        <text>an acyl phosphate + sn-glycerol 3-phosphate = a 1-acyl-sn-glycero-3-phosphate + phosphate</text>
        <dbReference type="Rhea" id="RHEA:34075"/>
        <dbReference type="ChEBI" id="CHEBI:43474"/>
        <dbReference type="ChEBI" id="CHEBI:57597"/>
        <dbReference type="ChEBI" id="CHEBI:57970"/>
        <dbReference type="ChEBI" id="CHEBI:59918"/>
        <dbReference type="EC" id="2.3.1.275"/>
    </reaction>
</comment>
<comment type="similarity">
    <text evidence="10">Belongs to the PlsY family.</text>
</comment>
<feature type="transmembrane region" description="Helical" evidence="10">
    <location>
        <begin position="165"/>
        <end position="181"/>
    </location>
</feature>
<evidence type="ECO:0000256" key="5">
    <source>
        <dbReference type="ARBA" id="ARBA00022989"/>
    </source>
</evidence>
<keyword evidence="11" id="KW-0012">Acyltransferase</keyword>
<keyword evidence="8 10" id="KW-0594">Phospholipid biosynthesis</keyword>